<reference evidence="1 2" key="1">
    <citation type="journal article" date="2023" name="Int. J. Syst. Evol. Microbiol.">
        <title>Winogradskyella bathintestinalis sp. nov., isolated from the intestine of the deep-sea loosejaw dragonfish, Malacosteus niger.</title>
        <authorList>
            <person name="Uniacke-Lowe S."/>
            <person name="Johnson C.N."/>
            <person name="Stanton C."/>
            <person name="Hill C."/>
            <person name="Ross P."/>
        </authorList>
    </citation>
    <scope>NUCLEOTIDE SEQUENCE [LARGE SCALE GENOMIC DNA]</scope>
    <source>
        <strain evidence="1 2">APC 3343</strain>
    </source>
</reference>
<keyword evidence="2" id="KW-1185">Reference proteome</keyword>
<name>A0ABT7ZX76_9FLAO</name>
<proteinExistence type="predicted"/>
<accession>A0ABT7ZX76</accession>
<protein>
    <submittedName>
        <fullName evidence="1">STAS/SEC14 domain-containing protein</fullName>
    </submittedName>
</protein>
<comment type="caution">
    <text evidence="1">The sequence shown here is derived from an EMBL/GenBank/DDBJ whole genome shotgun (WGS) entry which is preliminary data.</text>
</comment>
<dbReference type="SUPFAM" id="SSF52091">
    <property type="entry name" value="SpoIIaa-like"/>
    <property type="match status" value="2"/>
</dbReference>
<evidence type="ECO:0000313" key="1">
    <source>
        <dbReference type="EMBL" id="MDN3493606.1"/>
    </source>
</evidence>
<dbReference type="Pfam" id="PF11964">
    <property type="entry name" value="SpoIIAA-like"/>
    <property type="match status" value="2"/>
</dbReference>
<dbReference type="InterPro" id="IPR021866">
    <property type="entry name" value="SpoIIAA-like"/>
</dbReference>
<dbReference type="InterPro" id="IPR038396">
    <property type="entry name" value="SpoIIAA-like_sf"/>
</dbReference>
<dbReference type="RefSeq" id="WP_290207276.1">
    <property type="nucleotide sequence ID" value="NZ_JASDDK010000005.1"/>
</dbReference>
<sequence>MIKLKEIKNANIFEFSIEGKIEKEHIQNLNQFFEQKSEQNEKVKLLGTMNEFPDIDFFKSFGKTLKMKKAAMESISKYAVLSDRDWTETILPIGNFVTPNIPIKHFDLDERDEAIAWLKNDDDNTVDEDKYLTKMNINKIENTDIFTFTVDGEIDEAGMTALYNILKNKNDNEKINLLGYYKDFDGFDSFKAFTEAMKADFAALSNMKKFAIVTDKKWARKLAEVESKIIPGISMKGFAADEETEAINWLKI</sequence>
<dbReference type="EMBL" id="JASDDK010000005">
    <property type="protein sequence ID" value="MDN3493606.1"/>
    <property type="molecule type" value="Genomic_DNA"/>
</dbReference>
<organism evidence="1 2">
    <name type="scientific">Winogradskyella bathintestinalis</name>
    <dbReference type="NCBI Taxonomy" id="3035208"/>
    <lineage>
        <taxon>Bacteria</taxon>
        <taxon>Pseudomonadati</taxon>
        <taxon>Bacteroidota</taxon>
        <taxon>Flavobacteriia</taxon>
        <taxon>Flavobacteriales</taxon>
        <taxon>Flavobacteriaceae</taxon>
        <taxon>Winogradskyella</taxon>
    </lineage>
</organism>
<gene>
    <name evidence="1" type="ORF">QMA06_12850</name>
</gene>
<evidence type="ECO:0000313" key="2">
    <source>
        <dbReference type="Proteomes" id="UP001231197"/>
    </source>
</evidence>
<dbReference type="InterPro" id="IPR036513">
    <property type="entry name" value="STAS_dom_sf"/>
</dbReference>
<dbReference type="Proteomes" id="UP001231197">
    <property type="component" value="Unassembled WGS sequence"/>
</dbReference>
<dbReference type="Gene3D" id="3.40.50.10600">
    <property type="entry name" value="SpoIIaa-like domains"/>
    <property type="match status" value="2"/>
</dbReference>